<proteinExistence type="inferred from homology"/>
<comment type="subunit">
    <text evidence="7">Forms oligomers.</text>
</comment>
<dbReference type="GO" id="GO:0009295">
    <property type="term" value="C:nucleoid"/>
    <property type="evidence" value="ECO:0007669"/>
    <property type="project" value="UniProtKB-SubCell"/>
</dbReference>
<dbReference type="Gene3D" id="3.40.1550.20">
    <property type="entry name" value="Transcriptional regulator MraZ domain"/>
    <property type="match status" value="1"/>
</dbReference>
<keyword evidence="10" id="KW-1185">Reference proteome</keyword>
<evidence type="ECO:0000313" key="9">
    <source>
        <dbReference type="EMBL" id="TCU63013.1"/>
    </source>
</evidence>
<accession>A0A4R3TMV5</accession>
<evidence type="ECO:0000256" key="5">
    <source>
        <dbReference type="ARBA" id="ARBA00023125"/>
    </source>
</evidence>
<keyword evidence="5 7" id="KW-0238">DNA-binding</keyword>
<comment type="similarity">
    <text evidence="7">Belongs to the MraZ family.</text>
</comment>
<dbReference type="HAMAP" id="MF_01008">
    <property type="entry name" value="MraZ"/>
    <property type="match status" value="1"/>
</dbReference>
<dbReference type="InterPro" id="IPR035642">
    <property type="entry name" value="MraZ_N"/>
</dbReference>
<dbReference type="GO" id="GO:0005737">
    <property type="term" value="C:cytoplasm"/>
    <property type="evidence" value="ECO:0007669"/>
    <property type="project" value="UniProtKB-UniRule"/>
</dbReference>
<evidence type="ECO:0000256" key="3">
    <source>
        <dbReference type="ARBA" id="ARBA00022737"/>
    </source>
</evidence>
<evidence type="ECO:0000256" key="7">
    <source>
        <dbReference type="HAMAP-Rule" id="MF_01008"/>
    </source>
</evidence>
<dbReference type="SUPFAM" id="SSF89447">
    <property type="entry name" value="AbrB/MazE/MraZ-like"/>
    <property type="match status" value="1"/>
</dbReference>
<dbReference type="PANTHER" id="PTHR34701">
    <property type="entry name" value="TRANSCRIPTIONAL REGULATOR MRAZ"/>
    <property type="match status" value="1"/>
</dbReference>
<feature type="domain" description="SpoVT-AbrB" evidence="8">
    <location>
        <begin position="76"/>
        <end position="119"/>
    </location>
</feature>
<evidence type="ECO:0000313" key="10">
    <source>
        <dbReference type="Proteomes" id="UP000295773"/>
    </source>
</evidence>
<evidence type="ECO:0000256" key="6">
    <source>
        <dbReference type="ARBA" id="ARBA00023163"/>
    </source>
</evidence>
<comment type="caution">
    <text evidence="9">The sequence shown here is derived from an EMBL/GenBank/DDBJ whole genome shotgun (WGS) entry which is preliminary data.</text>
</comment>
<keyword evidence="3" id="KW-0677">Repeat</keyword>
<keyword evidence="2 7" id="KW-0963">Cytoplasm</keyword>
<evidence type="ECO:0000256" key="4">
    <source>
        <dbReference type="ARBA" id="ARBA00023015"/>
    </source>
</evidence>
<dbReference type="Pfam" id="PF02381">
    <property type="entry name" value="MraZ"/>
    <property type="match status" value="2"/>
</dbReference>
<dbReference type="InterPro" id="IPR020603">
    <property type="entry name" value="MraZ_dom"/>
</dbReference>
<dbReference type="InterPro" id="IPR007159">
    <property type="entry name" value="SpoVT-AbrB_dom"/>
</dbReference>
<gene>
    <name evidence="7" type="primary">mraZ</name>
    <name evidence="9" type="ORF">EDD61_10212</name>
</gene>
<dbReference type="GO" id="GO:0000976">
    <property type="term" value="F:transcription cis-regulatory region binding"/>
    <property type="evidence" value="ECO:0007669"/>
    <property type="project" value="TreeGrafter"/>
</dbReference>
<dbReference type="CDD" id="cd16321">
    <property type="entry name" value="MraZ_C"/>
    <property type="match status" value="1"/>
</dbReference>
<dbReference type="RefSeq" id="WP_008687528.1">
    <property type="nucleotide sequence ID" value="NZ_AP024510.1"/>
</dbReference>
<dbReference type="InterPro" id="IPR003444">
    <property type="entry name" value="MraZ"/>
</dbReference>
<keyword evidence="4 7" id="KW-0805">Transcription regulation</keyword>
<dbReference type="GeneID" id="73796231"/>
<feature type="domain" description="SpoVT-AbrB" evidence="8">
    <location>
        <begin position="5"/>
        <end position="47"/>
    </location>
</feature>
<dbReference type="GO" id="GO:0003700">
    <property type="term" value="F:DNA-binding transcription factor activity"/>
    <property type="evidence" value="ECO:0007669"/>
    <property type="project" value="UniProtKB-UniRule"/>
</dbReference>
<dbReference type="InterPro" id="IPR037914">
    <property type="entry name" value="SpoVT-AbrB_sf"/>
</dbReference>
<dbReference type="PROSITE" id="PS51740">
    <property type="entry name" value="SPOVT_ABRB"/>
    <property type="match status" value="2"/>
</dbReference>
<evidence type="ECO:0000259" key="8">
    <source>
        <dbReference type="PROSITE" id="PS51740"/>
    </source>
</evidence>
<dbReference type="FunFam" id="3.40.1550.20:FF:000002">
    <property type="entry name" value="Transcriptional regulator MraZ"/>
    <property type="match status" value="1"/>
</dbReference>
<dbReference type="CDD" id="cd16320">
    <property type="entry name" value="MraZ_N"/>
    <property type="match status" value="1"/>
</dbReference>
<name>A0A4R3TMV5_9FIRM</name>
<comment type="subcellular location">
    <subcellularLocation>
        <location evidence="7">Cytoplasm</location>
        <location evidence="7">Nucleoid</location>
    </subcellularLocation>
</comment>
<dbReference type="AlphaFoldDB" id="A0A4R3TMV5"/>
<sequence length="143" mass="16423">MFMGEYAHNIDKKGRIIIPAKFREELGDTLIITRGLDGCLSIYTKEQWQLIYEQLMKLPSTKKDARMFVRMMTSKAAECEIDAQGRILIPSSLIKLADLTKECRIIGAANHVEIWSKERWEPLDEDGDAAFEEIAENLTEFLL</sequence>
<dbReference type="NCBIfam" id="TIGR00242">
    <property type="entry name" value="division/cell wall cluster transcriptional repressor MraZ"/>
    <property type="match status" value="1"/>
</dbReference>
<dbReference type="EMBL" id="SMBP01000002">
    <property type="protein sequence ID" value="TCU63013.1"/>
    <property type="molecule type" value="Genomic_DNA"/>
</dbReference>
<evidence type="ECO:0000256" key="1">
    <source>
        <dbReference type="ARBA" id="ARBA00013860"/>
    </source>
</evidence>
<dbReference type="InterPro" id="IPR038619">
    <property type="entry name" value="MraZ_sf"/>
</dbReference>
<organism evidence="9 10">
    <name type="scientific">Longicatena caecimuris</name>
    <dbReference type="NCBI Taxonomy" id="1796635"/>
    <lineage>
        <taxon>Bacteria</taxon>
        <taxon>Bacillati</taxon>
        <taxon>Bacillota</taxon>
        <taxon>Erysipelotrichia</taxon>
        <taxon>Erysipelotrichales</taxon>
        <taxon>Erysipelotrichaceae</taxon>
        <taxon>Longicatena</taxon>
    </lineage>
</organism>
<dbReference type="InterPro" id="IPR035644">
    <property type="entry name" value="MraZ_C"/>
</dbReference>
<keyword evidence="6 7" id="KW-0804">Transcription</keyword>
<dbReference type="Proteomes" id="UP000295773">
    <property type="component" value="Unassembled WGS sequence"/>
</dbReference>
<dbReference type="PANTHER" id="PTHR34701:SF1">
    <property type="entry name" value="TRANSCRIPTIONAL REGULATOR MRAZ"/>
    <property type="match status" value="1"/>
</dbReference>
<reference evidence="9 10" key="1">
    <citation type="submission" date="2019-03" db="EMBL/GenBank/DDBJ databases">
        <title>Genomic Encyclopedia of Type Strains, Phase IV (KMG-IV): sequencing the most valuable type-strain genomes for metagenomic binning, comparative biology and taxonomic classification.</title>
        <authorList>
            <person name="Goeker M."/>
        </authorList>
    </citation>
    <scope>NUCLEOTIDE SEQUENCE [LARGE SCALE GENOMIC DNA]</scope>
    <source>
        <strain evidence="9 10">DSM 29481</strain>
    </source>
</reference>
<dbReference type="GO" id="GO:2000143">
    <property type="term" value="P:negative regulation of DNA-templated transcription initiation"/>
    <property type="evidence" value="ECO:0007669"/>
    <property type="project" value="TreeGrafter"/>
</dbReference>
<evidence type="ECO:0000256" key="2">
    <source>
        <dbReference type="ARBA" id="ARBA00022490"/>
    </source>
</evidence>
<protein>
    <recommendedName>
        <fullName evidence="1 7">Transcriptional regulator MraZ</fullName>
    </recommendedName>
</protein>